<name>A0A2U2DUX9_9HYPH</name>
<protein>
    <submittedName>
        <fullName evidence="1">Uncharacterized protein</fullName>
    </submittedName>
</protein>
<reference evidence="1 2" key="1">
    <citation type="submission" date="2018-05" db="EMBL/GenBank/DDBJ databases">
        <title>The draft genome of strain NS-104.</title>
        <authorList>
            <person name="Hang P."/>
            <person name="Jiang J."/>
        </authorList>
    </citation>
    <scope>NUCLEOTIDE SEQUENCE [LARGE SCALE GENOMIC DNA]</scope>
    <source>
        <strain evidence="1 2">NS-104</strain>
    </source>
</reference>
<evidence type="ECO:0000313" key="1">
    <source>
        <dbReference type="EMBL" id="PWE57133.1"/>
    </source>
</evidence>
<dbReference type="AlphaFoldDB" id="A0A2U2DUX9"/>
<dbReference type="RefSeq" id="WP_109457236.1">
    <property type="nucleotide sequence ID" value="NZ_QFBC01000002.1"/>
</dbReference>
<dbReference type="Proteomes" id="UP000245252">
    <property type="component" value="Unassembled WGS sequence"/>
</dbReference>
<dbReference type="OrthoDB" id="7220388at2"/>
<proteinExistence type="predicted"/>
<gene>
    <name evidence="1" type="ORF">DEM27_05695</name>
</gene>
<accession>A0A2U2DUX9</accession>
<comment type="caution">
    <text evidence="1">The sequence shown here is derived from an EMBL/GenBank/DDBJ whole genome shotgun (WGS) entry which is preliminary data.</text>
</comment>
<evidence type="ECO:0000313" key="2">
    <source>
        <dbReference type="Proteomes" id="UP000245252"/>
    </source>
</evidence>
<sequence length="197" mass="21805">MTIKSVINNACDILALDRFDTVYGNPKAQPLLRMAKEGGDEISRRVDWSSMLKTAAFAVSPAPIPNDYQRLIPGGGINTSAGEPIRPVTNGSQWAVLARVGTAQPYFFEGYTTFSFLPASVGVGAQLLYVSRNWIKSGTSEKDDFGGDDDQILFPERLLEKNIAWRWKRQQGLVYDDNLAEFEADLVQEIKADRGAQ</sequence>
<dbReference type="EMBL" id="QFBC01000002">
    <property type="protein sequence ID" value="PWE57133.1"/>
    <property type="molecule type" value="Genomic_DNA"/>
</dbReference>
<organism evidence="1 2">
    <name type="scientific">Metarhizobium album</name>
    <dbReference type="NCBI Taxonomy" id="2182425"/>
    <lineage>
        <taxon>Bacteria</taxon>
        <taxon>Pseudomonadati</taxon>
        <taxon>Pseudomonadota</taxon>
        <taxon>Alphaproteobacteria</taxon>
        <taxon>Hyphomicrobiales</taxon>
        <taxon>Rhizobiaceae</taxon>
        <taxon>Metarhizobium</taxon>
    </lineage>
</organism>
<keyword evidence="2" id="KW-1185">Reference proteome</keyword>